<evidence type="ECO:0000256" key="4">
    <source>
        <dbReference type="ARBA" id="ARBA00022806"/>
    </source>
</evidence>
<evidence type="ECO:0000256" key="3">
    <source>
        <dbReference type="ARBA" id="ARBA00022801"/>
    </source>
</evidence>
<dbReference type="PROSITE" id="PS51192">
    <property type="entry name" value="HELICASE_ATP_BIND_1"/>
    <property type="match status" value="1"/>
</dbReference>
<name>A0A7D5M1Z6_9ARCH</name>
<evidence type="ECO:0000256" key="1">
    <source>
        <dbReference type="ARBA" id="ARBA00022741"/>
    </source>
</evidence>
<dbReference type="SMART" id="SM00490">
    <property type="entry name" value="HELICc"/>
    <property type="match status" value="1"/>
</dbReference>
<dbReference type="GO" id="GO:0005524">
    <property type="term" value="F:ATP binding"/>
    <property type="evidence" value="ECO:0007669"/>
    <property type="project" value="UniProtKB-KW"/>
</dbReference>
<keyword evidence="1" id="KW-0547">Nucleotide-binding</keyword>
<dbReference type="Gene3D" id="3.40.50.300">
    <property type="entry name" value="P-loop containing nucleotide triphosphate hydrolases"/>
    <property type="match status" value="2"/>
</dbReference>
<keyword evidence="2" id="KW-0227">DNA damage</keyword>
<dbReference type="GO" id="GO:0003677">
    <property type="term" value="F:DNA binding"/>
    <property type="evidence" value="ECO:0007669"/>
    <property type="project" value="UniProtKB-KW"/>
</dbReference>
<feature type="domain" description="Helicase C-terminal" evidence="11">
    <location>
        <begin position="239"/>
        <end position="395"/>
    </location>
</feature>
<keyword evidence="3" id="KW-0378">Hydrolase</keyword>
<dbReference type="Pfam" id="PF00270">
    <property type="entry name" value="DEAD"/>
    <property type="match status" value="1"/>
</dbReference>
<dbReference type="PROSITE" id="PS51194">
    <property type="entry name" value="HELICASE_CTER"/>
    <property type="match status" value="1"/>
</dbReference>
<keyword evidence="7" id="KW-0234">DNA repair</keyword>
<keyword evidence="5" id="KW-0067">ATP-binding</keyword>
<dbReference type="PANTHER" id="PTHR47962">
    <property type="entry name" value="ATP-DEPENDENT HELICASE LHR-RELATED-RELATED"/>
    <property type="match status" value="1"/>
</dbReference>
<dbReference type="GO" id="GO:0006281">
    <property type="term" value="P:DNA repair"/>
    <property type="evidence" value="ECO:0007669"/>
    <property type="project" value="UniProtKB-KW"/>
</dbReference>
<dbReference type="AlphaFoldDB" id="A0A7D5M1Z6"/>
<dbReference type="OrthoDB" id="33870at2157"/>
<dbReference type="PANTHER" id="PTHR47962:SF5">
    <property type="entry name" value="ATP-DEPENDENT HELICASE LHR-RELATED"/>
    <property type="match status" value="1"/>
</dbReference>
<dbReference type="Pfam" id="PF08494">
    <property type="entry name" value="DEAD_assoc"/>
    <property type="match status" value="1"/>
</dbReference>
<dbReference type="InterPro" id="IPR027417">
    <property type="entry name" value="P-loop_NTPase"/>
</dbReference>
<dbReference type="GO" id="GO:0004386">
    <property type="term" value="F:helicase activity"/>
    <property type="evidence" value="ECO:0007669"/>
    <property type="project" value="UniProtKB-KW"/>
</dbReference>
<keyword evidence="4 12" id="KW-0347">Helicase</keyword>
<dbReference type="Proteomes" id="UP000509441">
    <property type="component" value="Chromosome"/>
</dbReference>
<keyword evidence="13" id="KW-1185">Reference proteome</keyword>
<accession>A0A7D5M1Z6</accession>
<dbReference type="InterPro" id="IPR011545">
    <property type="entry name" value="DEAD/DEAH_box_helicase_dom"/>
</dbReference>
<dbReference type="GO" id="GO:0016887">
    <property type="term" value="F:ATP hydrolysis activity"/>
    <property type="evidence" value="ECO:0007669"/>
    <property type="project" value="TreeGrafter"/>
</dbReference>
<dbReference type="InterPro" id="IPR001650">
    <property type="entry name" value="Helicase_C-like"/>
</dbReference>
<dbReference type="Pfam" id="PF00271">
    <property type="entry name" value="Helicase_C"/>
    <property type="match status" value="1"/>
</dbReference>
<dbReference type="SMART" id="SM00487">
    <property type="entry name" value="DEXDc"/>
    <property type="match status" value="1"/>
</dbReference>
<evidence type="ECO:0000256" key="6">
    <source>
        <dbReference type="ARBA" id="ARBA00023125"/>
    </source>
</evidence>
<evidence type="ECO:0000259" key="10">
    <source>
        <dbReference type="PROSITE" id="PS51192"/>
    </source>
</evidence>
<evidence type="ECO:0000313" key="13">
    <source>
        <dbReference type="Proteomes" id="UP000509441"/>
    </source>
</evidence>
<proteinExistence type="inferred from homology"/>
<keyword evidence="6" id="KW-0238">DNA-binding</keyword>
<dbReference type="InterPro" id="IPR013701">
    <property type="entry name" value="Lhr-like_DEAD/DEAH_assoc"/>
</dbReference>
<evidence type="ECO:0000313" key="12">
    <source>
        <dbReference type="EMBL" id="QLH03975.1"/>
    </source>
</evidence>
<evidence type="ECO:0000256" key="2">
    <source>
        <dbReference type="ARBA" id="ARBA00022763"/>
    </source>
</evidence>
<dbReference type="GO" id="GO:0140097">
    <property type="term" value="F:catalytic activity, acting on DNA"/>
    <property type="evidence" value="ECO:0007669"/>
    <property type="project" value="UniProtKB-ARBA"/>
</dbReference>
<organism evidence="12 13">
    <name type="scientific">Nitrosopumilus oxyclinae</name>
    <dbReference type="NCBI Taxonomy" id="1959104"/>
    <lineage>
        <taxon>Archaea</taxon>
        <taxon>Nitrososphaerota</taxon>
        <taxon>Nitrososphaeria</taxon>
        <taxon>Nitrosopumilales</taxon>
        <taxon>Nitrosopumilaceae</taxon>
        <taxon>Nitrosopumilus</taxon>
    </lineage>
</organism>
<evidence type="ECO:0000256" key="7">
    <source>
        <dbReference type="ARBA" id="ARBA00023204"/>
    </source>
</evidence>
<dbReference type="InterPro" id="IPR045628">
    <property type="entry name" value="Lhr_WH_dom"/>
</dbReference>
<protein>
    <submittedName>
        <fullName evidence="12">Lhr helicase</fullName>
    </submittedName>
</protein>
<reference evidence="12 13" key="1">
    <citation type="submission" date="2018-02" db="EMBL/GenBank/DDBJ databases">
        <title>Complete genome of Nitrosopumilus oxyclinae HCE1.</title>
        <authorList>
            <person name="Qin W."/>
            <person name="Zheng Y."/>
            <person name="Stahl D.A."/>
        </authorList>
    </citation>
    <scope>NUCLEOTIDE SEQUENCE [LARGE SCALE GENOMIC DNA]</scope>
    <source>
        <strain evidence="12 13">HCE1</strain>
    </source>
</reference>
<sequence>MNDHDQIHQLNQLLNSLFGKFGFSKLTEIQKKASPIILQKKDCLVIAPTGSGKTECSVIPIFSLVKNVKISGKIKTLYITPLRALNRDVFRRITKYANENQLTLEIRHGDTSQKDRKKITENPPDILITTPETLVILLTQVKMLSALTDLEWIVIDEVHELLSSERGSQLSLSIERLEINSRYPLTKVGLSATVGNFEDAGKFLVGTKRKCEIIRDTSVRKYDVEVKYVDGTISDVAQKIIDYVVELELDSPILLFTNTRGEAEFLASILKEKSSFPIELHHGSLSKQVREETELTLREGKRGIVVCTSSLELGLDIGSIELVIHYGSPRQVSKFVQRIGRSKHNRDASAQGLIITNNSDDEFETRAILDRIHEGSIEEQTIHEGSLDVLAHHLVGLSMQIGEVSIEQAFDLVTKAYPFRNLKIEDLLDVINLLDSNYLIFFDRIKMTYWKKGGSFKYYFENLSTIPDILKFKVFDSVGKKIIGSLDQRFVGDFGDSGNIFVLKGLQWRILNVDEKSFSVNVEPFRGGGITVPYWEGESIPIDYKTARKVGSFRSKVKNGDITLTNKIIEKLTIDPIPDQNNIVIESNRSQGSIVIHSCMGSKINSTISTILSSMLSTMLGSIVDSRSDGYRIVLSSTARISEKLFIEILEDDYNLQSVVSASLTGTHNVNWRTWCVAKKFGVVGRGAVYERKSARFLYERYSKTALVHEALRELFHDKYDLKNTEKILKKIKDDEIHVTWLEVDKFSKLAEPVLDHTAKYYASPANLDKGIIDLVIARLEKTKHRLICARCGKWERVMQTFEVKDLMICPYCKARQITATYYSDYDLPKIIRKKHDGKKLSTEEKHKFVRAWKVASLIENFGKTAITVISGYGVGADTAARILRNMVDEEHLFKQIYEAERQYVVTRGFWDS</sequence>
<dbReference type="InterPro" id="IPR014001">
    <property type="entry name" value="Helicase_ATP-bd"/>
</dbReference>
<dbReference type="InterPro" id="IPR052511">
    <property type="entry name" value="ATP-dep_Helicase"/>
</dbReference>
<evidence type="ECO:0000256" key="8">
    <source>
        <dbReference type="ARBA" id="ARBA00023235"/>
    </source>
</evidence>
<dbReference type="Pfam" id="PF19306">
    <property type="entry name" value="WHD_Lhr"/>
    <property type="match status" value="1"/>
</dbReference>
<gene>
    <name evidence="12" type="ORF">C5F49_00525</name>
</gene>
<evidence type="ECO:0000259" key="11">
    <source>
        <dbReference type="PROSITE" id="PS51194"/>
    </source>
</evidence>
<dbReference type="InterPro" id="IPR017170">
    <property type="entry name" value="Lhr-like"/>
</dbReference>
<dbReference type="PIRSF" id="PIRSF037307">
    <property type="entry name" value="Lhr-like_helic_prd"/>
    <property type="match status" value="1"/>
</dbReference>
<comment type="similarity">
    <text evidence="9">Belongs to the Lhr helicase family. Lhr-Core subfamily.</text>
</comment>
<keyword evidence="8" id="KW-0413">Isomerase</keyword>
<evidence type="ECO:0000256" key="5">
    <source>
        <dbReference type="ARBA" id="ARBA00022840"/>
    </source>
</evidence>
<dbReference type="SUPFAM" id="SSF52540">
    <property type="entry name" value="P-loop containing nucleoside triphosphate hydrolases"/>
    <property type="match status" value="1"/>
</dbReference>
<dbReference type="EMBL" id="CP026994">
    <property type="protein sequence ID" value="QLH03975.1"/>
    <property type="molecule type" value="Genomic_DNA"/>
</dbReference>
<evidence type="ECO:0000256" key="9">
    <source>
        <dbReference type="ARBA" id="ARBA00093467"/>
    </source>
</evidence>
<feature type="domain" description="Helicase ATP-binding" evidence="10">
    <location>
        <begin position="34"/>
        <end position="212"/>
    </location>
</feature>
<dbReference type="KEGG" id="nox:C5F49_00525"/>